<dbReference type="GO" id="GO:0046872">
    <property type="term" value="F:metal ion binding"/>
    <property type="evidence" value="ECO:0007669"/>
    <property type="project" value="UniProtKB-KW"/>
</dbReference>
<evidence type="ECO:0000313" key="7">
    <source>
        <dbReference type="Proteomes" id="UP000234328"/>
    </source>
</evidence>
<keyword evidence="3 4" id="KW-0378">Hydrolase</keyword>
<comment type="cofactor">
    <cofactor evidence="4">
        <name>Mg(2+)</name>
        <dbReference type="ChEBI" id="CHEBI:18420"/>
    </cofactor>
</comment>
<keyword evidence="7" id="KW-1185">Reference proteome</keyword>
<comment type="catalytic activity">
    <reaction evidence="4">
        <text>alpha,alpha-trehalose 6-phosphate + H2O = alpha,alpha-trehalose + phosphate</text>
        <dbReference type="Rhea" id="RHEA:23420"/>
        <dbReference type="ChEBI" id="CHEBI:15377"/>
        <dbReference type="ChEBI" id="CHEBI:16551"/>
        <dbReference type="ChEBI" id="CHEBI:43474"/>
        <dbReference type="ChEBI" id="CHEBI:58429"/>
        <dbReference type="EC" id="3.1.3.12"/>
    </reaction>
</comment>
<evidence type="ECO:0000256" key="4">
    <source>
        <dbReference type="RuleBase" id="RU361117"/>
    </source>
</evidence>
<dbReference type="EMBL" id="PDNV01000005">
    <property type="protein sequence ID" value="PLC54365.1"/>
    <property type="molecule type" value="Genomic_DNA"/>
</dbReference>
<reference evidence="6 7" key="1">
    <citation type="submission" date="2017-10" db="EMBL/GenBank/DDBJ databases">
        <title>Two draft genome sequences of Pusillimonas sp. strains isolated from a nitrate- and radionuclide-contaminated groundwater in Russia.</title>
        <authorList>
            <person name="Grouzdev D.S."/>
            <person name="Tourova T.P."/>
            <person name="Goeva M.A."/>
            <person name="Babich T.L."/>
            <person name="Sokolova D.S."/>
            <person name="Abdullin R."/>
            <person name="Poltaraus A.B."/>
            <person name="Toshchakov S.V."/>
            <person name="Nazina T.N."/>
        </authorList>
    </citation>
    <scope>NUCLEOTIDE SEQUENCE [LARGE SCALE GENOMIC DNA]</scope>
    <source>
        <strain evidence="6 7">JR1/69-2-13</strain>
    </source>
</reference>
<keyword evidence="4" id="KW-0460">Magnesium</keyword>
<comment type="caution">
    <text evidence="6">The sequence shown here is derived from an EMBL/GenBank/DDBJ whole genome shotgun (WGS) entry which is preliminary data.</text>
</comment>
<comment type="similarity">
    <text evidence="2 4">Belongs to the trehalose phosphatase family.</text>
</comment>
<evidence type="ECO:0000256" key="5">
    <source>
        <dbReference type="SAM" id="MobiDB-lite"/>
    </source>
</evidence>
<dbReference type="AlphaFoldDB" id="A0A2N4UHC5"/>
<feature type="compositionally biased region" description="Polar residues" evidence="5">
    <location>
        <begin position="1"/>
        <end position="16"/>
    </location>
</feature>
<sequence length="283" mass="30391">MSTDTNHGSTGDQVLHNTGKLPARPLPRPSLADLAIFLDLDGTLAPIAPTPDQANVPATTLHVLDDLYRASAGSLAIVSGRDSPDIDRLLGPLLLPYAALHGARIKPPNGKIETMGVSQDSLRQVSAIVETAMGQLPGTIVERKALSIALHFRQAPQFEDEIRQLAADALVNHNGDFEIQEGKMVVEIKPRGASKAKAIERFMGMAPFQGRTPLFVGDDLTDESAFRIVNAMNGITIKIGTGATHASWRLADPPALVEWLSSLLAKRLYDDGDISTEGRQPNE</sequence>
<gene>
    <name evidence="6" type="primary">otsB</name>
    <name evidence="6" type="ORF">CR155_09720</name>
</gene>
<name>A0A2N4UHC5_9BURK</name>
<organism evidence="6 7">
    <name type="scientific">Pollutimonas nitritireducens</name>
    <dbReference type="NCBI Taxonomy" id="2045209"/>
    <lineage>
        <taxon>Bacteria</taxon>
        <taxon>Pseudomonadati</taxon>
        <taxon>Pseudomonadota</taxon>
        <taxon>Betaproteobacteria</taxon>
        <taxon>Burkholderiales</taxon>
        <taxon>Alcaligenaceae</taxon>
        <taxon>Pollutimonas</taxon>
    </lineage>
</organism>
<dbReference type="InterPro" id="IPR023214">
    <property type="entry name" value="HAD_sf"/>
</dbReference>
<dbReference type="NCBIfam" id="TIGR01484">
    <property type="entry name" value="HAD-SF-IIB"/>
    <property type="match status" value="1"/>
</dbReference>
<dbReference type="InterPro" id="IPR044651">
    <property type="entry name" value="OTSB-like"/>
</dbReference>
<keyword evidence="4" id="KW-0479">Metal-binding</keyword>
<dbReference type="OrthoDB" id="9814913at2"/>
<comment type="pathway">
    <text evidence="1 4">Glycan biosynthesis; trehalose biosynthesis.</text>
</comment>
<dbReference type="NCBIfam" id="TIGR00685">
    <property type="entry name" value="T6PP"/>
    <property type="match status" value="1"/>
</dbReference>
<dbReference type="UniPathway" id="UPA00299"/>
<dbReference type="InterPro" id="IPR003337">
    <property type="entry name" value="Trehalose_PPase"/>
</dbReference>
<dbReference type="Proteomes" id="UP000234328">
    <property type="component" value="Unassembled WGS sequence"/>
</dbReference>
<comment type="function">
    <text evidence="4">Removes the phosphate from trehalose 6-phosphate to produce free trehalose.</text>
</comment>
<evidence type="ECO:0000256" key="1">
    <source>
        <dbReference type="ARBA" id="ARBA00005199"/>
    </source>
</evidence>
<proteinExistence type="inferred from homology"/>
<dbReference type="RefSeq" id="WP_102069823.1">
    <property type="nucleotide sequence ID" value="NZ_PDNV01000005.1"/>
</dbReference>
<protein>
    <recommendedName>
        <fullName evidence="4">Trehalose 6-phosphate phosphatase</fullName>
        <ecNumber evidence="4">3.1.3.12</ecNumber>
    </recommendedName>
</protein>
<dbReference type="PANTHER" id="PTHR43768">
    <property type="entry name" value="TREHALOSE 6-PHOSPHATE PHOSPHATASE"/>
    <property type="match status" value="1"/>
</dbReference>
<evidence type="ECO:0000313" key="6">
    <source>
        <dbReference type="EMBL" id="PLC54365.1"/>
    </source>
</evidence>
<dbReference type="Gene3D" id="3.30.70.1020">
    <property type="entry name" value="Trehalose-6-phosphate phosphatase related protein, domain 2"/>
    <property type="match status" value="1"/>
</dbReference>
<feature type="region of interest" description="Disordered" evidence="5">
    <location>
        <begin position="1"/>
        <end position="24"/>
    </location>
</feature>
<dbReference type="CDD" id="cd01627">
    <property type="entry name" value="HAD_TPP"/>
    <property type="match status" value="1"/>
</dbReference>
<dbReference type="InterPro" id="IPR036412">
    <property type="entry name" value="HAD-like_sf"/>
</dbReference>
<dbReference type="PANTHER" id="PTHR43768:SF3">
    <property type="entry name" value="TREHALOSE 6-PHOSPHATE PHOSPHATASE"/>
    <property type="match status" value="1"/>
</dbReference>
<dbReference type="InterPro" id="IPR006379">
    <property type="entry name" value="HAD-SF_hydro_IIB"/>
</dbReference>
<dbReference type="GO" id="GO:0004805">
    <property type="term" value="F:trehalose-phosphatase activity"/>
    <property type="evidence" value="ECO:0007669"/>
    <property type="project" value="UniProtKB-EC"/>
</dbReference>
<accession>A0A2N4UHC5</accession>
<evidence type="ECO:0000256" key="3">
    <source>
        <dbReference type="ARBA" id="ARBA00022801"/>
    </source>
</evidence>
<evidence type="ECO:0000256" key="2">
    <source>
        <dbReference type="ARBA" id="ARBA00008770"/>
    </source>
</evidence>
<dbReference type="Gene3D" id="3.40.50.1000">
    <property type="entry name" value="HAD superfamily/HAD-like"/>
    <property type="match status" value="1"/>
</dbReference>
<dbReference type="GO" id="GO:0005992">
    <property type="term" value="P:trehalose biosynthetic process"/>
    <property type="evidence" value="ECO:0007669"/>
    <property type="project" value="UniProtKB-UniPathway"/>
</dbReference>
<dbReference type="EC" id="3.1.3.12" evidence="4"/>
<dbReference type="Pfam" id="PF02358">
    <property type="entry name" value="Trehalose_PPase"/>
    <property type="match status" value="1"/>
</dbReference>
<dbReference type="SUPFAM" id="SSF56784">
    <property type="entry name" value="HAD-like"/>
    <property type="match status" value="1"/>
</dbReference>